<keyword evidence="9 10" id="KW-0961">Cell wall biogenesis/degradation</keyword>
<comment type="catalytic activity">
    <reaction evidence="10">
        <text>di-trans,octa-cis-undecaprenyl diphospho-N-acetyl-alpha-D-muramoyl-L-alanyl-D-glutamyl-meso-2,6-diaminopimeloyl-D-alanyl-D-alanine + UDP-N-acetyl-alpha-D-glucosamine = di-trans,octa-cis-undecaprenyl diphospho-[N-acetyl-alpha-D-glucosaminyl-(1-&gt;4)]-N-acetyl-alpha-D-muramoyl-L-alanyl-D-glutamyl-meso-2,6-diaminopimeloyl-D-alanyl-D-alanine + UDP + H(+)</text>
        <dbReference type="Rhea" id="RHEA:31227"/>
        <dbReference type="ChEBI" id="CHEBI:15378"/>
        <dbReference type="ChEBI" id="CHEBI:57705"/>
        <dbReference type="ChEBI" id="CHEBI:58223"/>
        <dbReference type="ChEBI" id="CHEBI:61387"/>
        <dbReference type="ChEBI" id="CHEBI:61388"/>
        <dbReference type="EC" id="2.4.1.227"/>
    </reaction>
</comment>
<keyword evidence="7 10" id="KW-0472">Membrane</keyword>
<dbReference type="EC" id="2.4.1.227" evidence="10"/>
<dbReference type="InterPro" id="IPR007235">
    <property type="entry name" value="Glyco_trans_28_C"/>
</dbReference>
<evidence type="ECO:0000259" key="12">
    <source>
        <dbReference type="Pfam" id="PF04101"/>
    </source>
</evidence>
<keyword evidence="6 10" id="KW-0573">Peptidoglycan synthesis</keyword>
<feature type="binding site" evidence="10">
    <location>
        <position position="242"/>
    </location>
    <ligand>
        <name>UDP-N-acetyl-alpha-D-glucosamine</name>
        <dbReference type="ChEBI" id="CHEBI:57705"/>
    </ligand>
</feature>
<dbReference type="HAMAP" id="MF_00033">
    <property type="entry name" value="MurG"/>
    <property type="match status" value="1"/>
</dbReference>
<evidence type="ECO:0000313" key="14">
    <source>
        <dbReference type="Proteomes" id="UP001467690"/>
    </source>
</evidence>
<keyword evidence="14" id="KW-1185">Reference proteome</keyword>
<keyword evidence="3 10" id="KW-0328">Glycosyltransferase</keyword>
<gene>
    <name evidence="10 13" type="primary">murG</name>
    <name evidence="13" type="ORF">ABS311_08340</name>
</gene>
<dbReference type="InterPro" id="IPR006009">
    <property type="entry name" value="GlcNAc_MurG"/>
</dbReference>
<dbReference type="NCBIfam" id="TIGR01133">
    <property type="entry name" value="murG"/>
    <property type="match status" value="1"/>
</dbReference>
<evidence type="ECO:0000313" key="13">
    <source>
        <dbReference type="EMBL" id="MER2491892.1"/>
    </source>
</evidence>
<feature type="binding site" evidence="10">
    <location>
        <position position="287"/>
    </location>
    <ligand>
        <name>UDP-N-acetyl-alpha-D-glucosamine</name>
        <dbReference type="ChEBI" id="CHEBI:57705"/>
    </ligand>
</feature>
<feature type="binding site" evidence="10">
    <location>
        <begin position="261"/>
        <end position="266"/>
    </location>
    <ligand>
        <name>UDP-N-acetyl-alpha-D-glucosamine</name>
        <dbReference type="ChEBI" id="CHEBI:57705"/>
    </ligand>
</feature>
<dbReference type="SUPFAM" id="SSF53756">
    <property type="entry name" value="UDP-Glycosyltransferase/glycogen phosphorylase"/>
    <property type="match status" value="1"/>
</dbReference>
<feature type="binding site" evidence="10">
    <location>
        <begin position="12"/>
        <end position="14"/>
    </location>
    <ligand>
        <name>UDP-N-acetyl-alpha-D-glucosamine</name>
        <dbReference type="ChEBI" id="CHEBI:57705"/>
    </ligand>
</feature>
<keyword evidence="1 10" id="KW-1003">Cell membrane</keyword>
<evidence type="ECO:0000256" key="5">
    <source>
        <dbReference type="ARBA" id="ARBA00022960"/>
    </source>
</evidence>
<feature type="domain" description="Glycosyl transferase family 28 C-terminal" evidence="12">
    <location>
        <begin position="182"/>
        <end position="336"/>
    </location>
</feature>
<dbReference type="PANTHER" id="PTHR21015:SF22">
    <property type="entry name" value="GLYCOSYLTRANSFERASE"/>
    <property type="match status" value="1"/>
</dbReference>
<comment type="pathway">
    <text evidence="10">Cell wall biogenesis; peptidoglycan biosynthesis.</text>
</comment>
<keyword evidence="8 10" id="KW-0131">Cell cycle</keyword>
<dbReference type="RefSeq" id="WP_143871164.1">
    <property type="nucleotide sequence ID" value="NZ_CP041660.1"/>
</dbReference>
<keyword evidence="2 10" id="KW-0132">Cell division</keyword>
<sequence length="358" mass="38591">MSKKILIMAGGTGGHIFPGLAVAEELQQRGWQVMWLGTQDRMEAHIVPQAGIDIRFIEIKGVRNKGLLRKLLTPFVLLKAICQAKKVISEFQPDVVVGFGGYVALPGGLAARLSGKRLVIHEQNAVAGLTNRILARFAKLVVVAFENTQKLPQVTYEVLGNPVRAAIEKKAIYQGTSDELQILVVGGSLGAQVLNTCVPHAIAQLADSHKIKVKHQAGKNNLAEVRAAYGNSQCQAEVVEFIQDMSAAYQKADLVICRAGALTVSEIAACGIASIFVPLPHAVDDHQTLNARVLVDENAAILLPQSELQAGKLKDVLGDLMQHKEKIKQMALACKKVAQPNARYELAEAIEQITVGQA</sequence>
<evidence type="ECO:0000256" key="9">
    <source>
        <dbReference type="ARBA" id="ARBA00023316"/>
    </source>
</evidence>
<feature type="domain" description="Glycosyltransferase family 28 N-terminal" evidence="11">
    <location>
        <begin position="5"/>
        <end position="141"/>
    </location>
</feature>
<comment type="similarity">
    <text evidence="10">Belongs to the glycosyltransferase 28 family. MurG subfamily.</text>
</comment>
<evidence type="ECO:0000256" key="6">
    <source>
        <dbReference type="ARBA" id="ARBA00022984"/>
    </source>
</evidence>
<feature type="binding site" evidence="10">
    <location>
        <position position="164"/>
    </location>
    <ligand>
        <name>UDP-N-acetyl-alpha-D-glucosamine</name>
        <dbReference type="ChEBI" id="CHEBI:57705"/>
    </ligand>
</feature>
<evidence type="ECO:0000256" key="4">
    <source>
        <dbReference type="ARBA" id="ARBA00022679"/>
    </source>
</evidence>
<dbReference type="Pfam" id="PF04101">
    <property type="entry name" value="Glyco_tran_28_C"/>
    <property type="match status" value="1"/>
</dbReference>
<proteinExistence type="inferred from homology"/>
<evidence type="ECO:0000256" key="10">
    <source>
        <dbReference type="HAMAP-Rule" id="MF_00033"/>
    </source>
</evidence>
<comment type="subcellular location">
    <subcellularLocation>
        <location evidence="10">Cell membrane</location>
        <topology evidence="10">Peripheral membrane protein</topology>
        <orientation evidence="10">Cytoplasmic side</orientation>
    </subcellularLocation>
</comment>
<dbReference type="EMBL" id="JBELOE010000152">
    <property type="protein sequence ID" value="MER2491892.1"/>
    <property type="molecule type" value="Genomic_DNA"/>
</dbReference>
<dbReference type="Pfam" id="PF03033">
    <property type="entry name" value="Glyco_transf_28"/>
    <property type="match status" value="1"/>
</dbReference>
<name>A0ABV1RGL2_9ALTE</name>
<comment type="caution">
    <text evidence="13">The sequence shown here is derived from an EMBL/GenBank/DDBJ whole genome shotgun (WGS) entry which is preliminary data.</text>
</comment>
<feature type="binding site" evidence="10">
    <location>
        <position position="188"/>
    </location>
    <ligand>
        <name>UDP-N-acetyl-alpha-D-glucosamine</name>
        <dbReference type="ChEBI" id="CHEBI:57705"/>
    </ligand>
</feature>
<keyword evidence="4 10" id="KW-0808">Transferase</keyword>
<evidence type="ECO:0000256" key="8">
    <source>
        <dbReference type="ARBA" id="ARBA00023306"/>
    </source>
</evidence>
<evidence type="ECO:0000256" key="2">
    <source>
        <dbReference type="ARBA" id="ARBA00022618"/>
    </source>
</evidence>
<feature type="binding site" evidence="10">
    <location>
        <position position="124"/>
    </location>
    <ligand>
        <name>UDP-N-acetyl-alpha-D-glucosamine</name>
        <dbReference type="ChEBI" id="CHEBI:57705"/>
    </ligand>
</feature>
<accession>A0ABV1RGL2</accession>
<dbReference type="Gene3D" id="3.40.50.2000">
    <property type="entry name" value="Glycogen Phosphorylase B"/>
    <property type="match status" value="2"/>
</dbReference>
<comment type="function">
    <text evidence="10">Cell wall formation. Catalyzes the transfer of a GlcNAc subunit on undecaprenyl-pyrophosphoryl-MurNAc-pentapeptide (lipid intermediate I) to form undecaprenyl-pyrophosphoryl-MurNAc-(pentapeptide)GlcNAc (lipid intermediate II).</text>
</comment>
<evidence type="ECO:0000256" key="7">
    <source>
        <dbReference type="ARBA" id="ARBA00023136"/>
    </source>
</evidence>
<evidence type="ECO:0000256" key="1">
    <source>
        <dbReference type="ARBA" id="ARBA00022475"/>
    </source>
</evidence>
<evidence type="ECO:0000256" key="3">
    <source>
        <dbReference type="ARBA" id="ARBA00022676"/>
    </source>
</evidence>
<reference evidence="13 14" key="1">
    <citation type="submission" date="2024-06" db="EMBL/GenBank/DDBJ databases">
        <authorList>
            <person name="Chen R.Y."/>
        </authorList>
    </citation>
    <scope>NUCLEOTIDE SEQUENCE [LARGE SCALE GENOMIC DNA]</scope>
    <source>
        <strain evidence="13 14">D2</strain>
    </source>
</reference>
<organism evidence="13 14">
    <name type="scientific">Catenovulum sediminis</name>
    <dbReference type="NCBI Taxonomy" id="1740262"/>
    <lineage>
        <taxon>Bacteria</taxon>
        <taxon>Pseudomonadati</taxon>
        <taxon>Pseudomonadota</taxon>
        <taxon>Gammaproteobacteria</taxon>
        <taxon>Alteromonadales</taxon>
        <taxon>Alteromonadaceae</taxon>
        <taxon>Catenovulum</taxon>
    </lineage>
</organism>
<dbReference type="PANTHER" id="PTHR21015">
    <property type="entry name" value="UDP-N-ACETYLGLUCOSAMINE--N-ACETYLMURAMYL-(PENTAPEPTIDE) PYROPHOSPHORYL-UNDECAPRENOL N-ACETYLGLUCOSAMINE TRANSFERASE 1"/>
    <property type="match status" value="1"/>
</dbReference>
<keyword evidence="5 10" id="KW-0133">Cell shape</keyword>
<dbReference type="InterPro" id="IPR004276">
    <property type="entry name" value="GlycoTrans_28_N"/>
</dbReference>
<evidence type="ECO:0000259" key="11">
    <source>
        <dbReference type="Pfam" id="PF03033"/>
    </source>
</evidence>
<dbReference type="CDD" id="cd03785">
    <property type="entry name" value="GT28_MurG"/>
    <property type="match status" value="1"/>
</dbReference>
<dbReference type="Proteomes" id="UP001467690">
    <property type="component" value="Unassembled WGS sequence"/>
</dbReference>
<dbReference type="GO" id="GO:0016757">
    <property type="term" value="F:glycosyltransferase activity"/>
    <property type="evidence" value="ECO:0007669"/>
    <property type="project" value="UniProtKB-KW"/>
</dbReference>
<protein>
    <recommendedName>
        <fullName evidence="10">UDP-N-acetylglucosamine--N-acetylmuramyl-(pentapeptide) pyrophosphoryl-undecaprenol N-acetylglucosamine transferase</fullName>
        <ecNumber evidence="10">2.4.1.227</ecNumber>
    </recommendedName>
    <alternativeName>
        <fullName evidence="10">Undecaprenyl-PP-MurNAc-pentapeptide-UDPGlcNAc GlcNAc transferase</fullName>
    </alternativeName>
</protein>